<dbReference type="GO" id="GO:0009055">
    <property type="term" value="F:electron transfer activity"/>
    <property type="evidence" value="ECO:0007669"/>
    <property type="project" value="InterPro"/>
</dbReference>
<gene>
    <name evidence="6" type="ORF">K505DRAFT_259998</name>
</gene>
<dbReference type="InterPro" id="IPR008972">
    <property type="entry name" value="Cupredoxin"/>
</dbReference>
<feature type="domain" description="Blue (type 1) copper" evidence="5">
    <location>
        <begin position="22"/>
        <end position="122"/>
    </location>
</feature>
<feature type="compositionally biased region" description="Basic residues" evidence="3">
    <location>
        <begin position="185"/>
        <end position="234"/>
    </location>
</feature>
<dbReference type="OrthoDB" id="5421909at2759"/>
<evidence type="ECO:0000256" key="3">
    <source>
        <dbReference type="SAM" id="MobiDB-lite"/>
    </source>
</evidence>
<feature type="region of interest" description="Disordered" evidence="3">
    <location>
        <begin position="139"/>
        <end position="246"/>
    </location>
</feature>
<sequence>MLFTTVVYAVLAQSLTASAATMQVTVGANNQFTFTPNSITAQPGDTVNFNFVSQNHSVVSSNANTPCQPQQNAVFSGFQPVPSAAAAAGNTPVFSMPVTDTQPMYIYCSQAQHCQQGMVMVINPPATVSHHLMKNNKVQRLTQSQGRDRKEIPAGRGQSQEQRQPARRSLRRNRDGRNHGQGRCWRQRKRRQRQSCQRQSRRRCRSRSSSRRRGKCRGRPSSARRRKRKRKGKQLKNPITMSEPRRACPIKSLHCI</sequence>
<proteinExistence type="predicted"/>
<keyword evidence="4" id="KW-0732">Signal</keyword>
<dbReference type="AlphaFoldDB" id="A0A6A6WQP1"/>
<feature type="chain" id="PRO_5025587276" evidence="4">
    <location>
        <begin position="20"/>
        <end position="256"/>
    </location>
</feature>
<dbReference type="GO" id="GO:0005507">
    <property type="term" value="F:copper ion binding"/>
    <property type="evidence" value="ECO:0007669"/>
    <property type="project" value="InterPro"/>
</dbReference>
<dbReference type="Pfam" id="PF00127">
    <property type="entry name" value="Copper-bind"/>
    <property type="match status" value="1"/>
</dbReference>
<feature type="signal peptide" evidence="4">
    <location>
        <begin position="1"/>
        <end position="19"/>
    </location>
</feature>
<dbReference type="SUPFAM" id="SSF49503">
    <property type="entry name" value="Cupredoxins"/>
    <property type="match status" value="1"/>
</dbReference>
<dbReference type="PANTHER" id="PTHR34883">
    <property type="entry name" value="SERINE-RICH PROTEIN, PUTATIVE-RELATED-RELATED"/>
    <property type="match status" value="1"/>
</dbReference>
<reference evidence="6" key="1">
    <citation type="journal article" date="2020" name="Stud. Mycol.">
        <title>101 Dothideomycetes genomes: a test case for predicting lifestyles and emergence of pathogens.</title>
        <authorList>
            <person name="Haridas S."/>
            <person name="Albert R."/>
            <person name="Binder M."/>
            <person name="Bloem J."/>
            <person name="Labutti K."/>
            <person name="Salamov A."/>
            <person name="Andreopoulos B."/>
            <person name="Baker S."/>
            <person name="Barry K."/>
            <person name="Bills G."/>
            <person name="Bluhm B."/>
            <person name="Cannon C."/>
            <person name="Castanera R."/>
            <person name="Culley D."/>
            <person name="Daum C."/>
            <person name="Ezra D."/>
            <person name="Gonzalez J."/>
            <person name="Henrissat B."/>
            <person name="Kuo A."/>
            <person name="Liang C."/>
            <person name="Lipzen A."/>
            <person name="Lutzoni F."/>
            <person name="Magnuson J."/>
            <person name="Mondo S."/>
            <person name="Nolan M."/>
            <person name="Ohm R."/>
            <person name="Pangilinan J."/>
            <person name="Park H.-J."/>
            <person name="Ramirez L."/>
            <person name="Alfaro M."/>
            <person name="Sun H."/>
            <person name="Tritt A."/>
            <person name="Yoshinaga Y."/>
            <person name="Zwiers L.-H."/>
            <person name="Turgeon B."/>
            <person name="Goodwin S."/>
            <person name="Spatafora J."/>
            <person name="Crous P."/>
            <person name="Grigoriev I."/>
        </authorList>
    </citation>
    <scope>NUCLEOTIDE SEQUENCE</scope>
    <source>
        <strain evidence="6">CBS 109.77</strain>
    </source>
</reference>
<keyword evidence="7" id="KW-1185">Reference proteome</keyword>
<name>A0A6A6WQP1_9PLEO</name>
<dbReference type="Proteomes" id="UP000799757">
    <property type="component" value="Unassembled WGS sequence"/>
</dbReference>
<dbReference type="InterPro" id="IPR000923">
    <property type="entry name" value="BlueCu_1"/>
</dbReference>
<keyword evidence="1" id="KW-0479">Metal-binding</keyword>
<evidence type="ECO:0000256" key="4">
    <source>
        <dbReference type="SAM" id="SignalP"/>
    </source>
</evidence>
<evidence type="ECO:0000256" key="2">
    <source>
        <dbReference type="ARBA" id="ARBA00023008"/>
    </source>
</evidence>
<evidence type="ECO:0000259" key="5">
    <source>
        <dbReference type="Pfam" id="PF00127"/>
    </source>
</evidence>
<dbReference type="Gene3D" id="2.60.40.420">
    <property type="entry name" value="Cupredoxins - blue copper proteins"/>
    <property type="match status" value="1"/>
</dbReference>
<dbReference type="EMBL" id="MU002474">
    <property type="protein sequence ID" value="KAF2786400.1"/>
    <property type="molecule type" value="Genomic_DNA"/>
</dbReference>
<evidence type="ECO:0000313" key="6">
    <source>
        <dbReference type="EMBL" id="KAF2786400.1"/>
    </source>
</evidence>
<keyword evidence="2" id="KW-0186">Copper</keyword>
<organism evidence="6 7">
    <name type="scientific">Melanomma pulvis-pyrius CBS 109.77</name>
    <dbReference type="NCBI Taxonomy" id="1314802"/>
    <lineage>
        <taxon>Eukaryota</taxon>
        <taxon>Fungi</taxon>
        <taxon>Dikarya</taxon>
        <taxon>Ascomycota</taxon>
        <taxon>Pezizomycotina</taxon>
        <taxon>Dothideomycetes</taxon>
        <taxon>Pleosporomycetidae</taxon>
        <taxon>Pleosporales</taxon>
        <taxon>Melanommataceae</taxon>
        <taxon>Melanomma</taxon>
    </lineage>
</organism>
<accession>A0A6A6WQP1</accession>
<dbReference type="PANTHER" id="PTHR34883:SF17">
    <property type="entry name" value="CUPREDOXIN"/>
    <property type="match status" value="1"/>
</dbReference>
<evidence type="ECO:0000256" key="1">
    <source>
        <dbReference type="ARBA" id="ARBA00022723"/>
    </source>
</evidence>
<evidence type="ECO:0000313" key="7">
    <source>
        <dbReference type="Proteomes" id="UP000799757"/>
    </source>
</evidence>
<dbReference type="CDD" id="cd00920">
    <property type="entry name" value="Cupredoxin"/>
    <property type="match status" value="1"/>
</dbReference>
<protein>
    <submittedName>
        <fullName evidence="6">Cupredoxin</fullName>
    </submittedName>
</protein>
<dbReference type="InterPro" id="IPR052953">
    <property type="entry name" value="Ser-rich/MCO-related"/>
</dbReference>